<feature type="transmembrane region" description="Helical" evidence="6">
    <location>
        <begin position="264"/>
        <end position="290"/>
    </location>
</feature>
<sequence>MQGQDLALFARIAMALVAQRGALFPWVPVALGAGIGGYFCWSVEPSLGLQAGIGALALVAGGLALWAGPAVSPLFWALTLIASGEVLAAGRAHWVAAPVLQYRYYGPVQGRVIAIDRSGSDAVRLTLDRVVLDDHARDETPARIRVSLHGDQHWHSPGAGEVVILTAHLSPPSGPAEPGGFDFQRHAWFQRIGGVGYTRTPVLLLEPRRSGLPLVAARLALSARVQAALPGETGAFAAALMTGDRSGIGQDVLRDLRRANLAHLLAISGLHMGLVAGFVFASIRVLLALVPAIGLRVPAKKIAALAALTVAAGYLALSGGNVATERAFVMVAVVLLAVVFDRRALSLRAVAVAAIVVLLLRPESLLSPGFQMSFAATTALVFVFGRLRDAGWMAGRGFWRPVLAVCLSSAVAGAATAPFAAAHFNQIAVLGLPANLLSVPLMGVLVMPAAVLAALLMPLGAEAPVLWLMGLGLDWILGVAHVVAARDDAVRMVISPDWVVLPVFASGALLLILWRGRFNWAGLAPVALALLLWARTDRPDLLIAENGALAGVMTDKGRALSKEKGSSFVAEIWLENDGDPAQQPIAATRWPDATPVQALSGKRAAESAGCGPDIWLVSSEVIDKELPCRVFDPAKLRGTGAVAVYFGGDGGKEKAPRIVTARQLAGDRPWTSYKSQ</sequence>
<dbReference type="NCBIfam" id="TIGR00360">
    <property type="entry name" value="ComEC_N-term"/>
    <property type="match status" value="1"/>
</dbReference>
<name>A0A6L8LED0_9RHOB</name>
<accession>A0A6L8LED0</accession>
<evidence type="ECO:0000256" key="1">
    <source>
        <dbReference type="ARBA" id="ARBA00004651"/>
    </source>
</evidence>
<dbReference type="InterPro" id="IPR025405">
    <property type="entry name" value="DUF4131"/>
</dbReference>
<evidence type="ECO:0000256" key="2">
    <source>
        <dbReference type="ARBA" id="ARBA00022475"/>
    </source>
</evidence>
<proteinExistence type="predicted"/>
<feature type="transmembrane region" description="Helical" evidence="6">
    <location>
        <begin position="48"/>
        <end position="68"/>
    </location>
</feature>
<protein>
    <submittedName>
        <fullName evidence="9">DUF4131 domain-containing protein</fullName>
    </submittedName>
</protein>
<evidence type="ECO:0000256" key="6">
    <source>
        <dbReference type="SAM" id="Phobius"/>
    </source>
</evidence>
<keyword evidence="5 6" id="KW-0472">Membrane</keyword>
<feature type="transmembrane region" description="Helical" evidence="6">
    <location>
        <begin position="327"/>
        <end position="360"/>
    </location>
</feature>
<keyword evidence="3 6" id="KW-0812">Transmembrane</keyword>
<feature type="transmembrane region" description="Helical" evidence="6">
    <location>
        <begin position="397"/>
        <end position="421"/>
    </location>
</feature>
<gene>
    <name evidence="9" type="ORF">GR167_01915</name>
</gene>
<dbReference type="Proteomes" id="UP000479043">
    <property type="component" value="Unassembled WGS sequence"/>
</dbReference>
<feature type="domain" description="ComEC/Rec2-related protein" evidence="7">
    <location>
        <begin position="240"/>
        <end position="517"/>
    </location>
</feature>
<evidence type="ECO:0000256" key="4">
    <source>
        <dbReference type="ARBA" id="ARBA00022989"/>
    </source>
</evidence>
<dbReference type="EMBL" id="WWEN01000002">
    <property type="protein sequence ID" value="MYM54043.1"/>
    <property type="molecule type" value="Genomic_DNA"/>
</dbReference>
<dbReference type="AlphaFoldDB" id="A0A6L8LED0"/>
<dbReference type="Pfam" id="PF13567">
    <property type="entry name" value="DUF4131"/>
    <property type="match status" value="1"/>
</dbReference>
<evidence type="ECO:0000256" key="5">
    <source>
        <dbReference type="ARBA" id="ARBA00023136"/>
    </source>
</evidence>
<keyword evidence="4 6" id="KW-1133">Transmembrane helix</keyword>
<comment type="caution">
    <text evidence="9">The sequence shown here is derived from an EMBL/GenBank/DDBJ whole genome shotgun (WGS) entry which is preliminary data.</text>
</comment>
<reference evidence="9 10" key="1">
    <citation type="submission" date="2020-01" db="EMBL/GenBank/DDBJ databases">
        <authorList>
            <person name="Chen S."/>
        </authorList>
    </citation>
    <scope>NUCLEOTIDE SEQUENCE [LARGE SCALE GENOMIC DNA]</scope>
    <source>
        <strain evidence="9 10">GS-10</strain>
    </source>
</reference>
<feature type="transmembrane region" description="Helical" evidence="6">
    <location>
        <begin position="366"/>
        <end position="385"/>
    </location>
</feature>
<keyword evidence="2" id="KW-1003">Cell membrane</keyword>
<evidence type="ECO:0000259" key="8">
    <source>
        <dbReference type="Pfam" id="PF13567"/>
    </source>
</evidence>
<dbReference type="GO" id="GO:0005886">
    <property type="term" value="C:plasma membrane"/>
    <property type="evidence" value="ECO:0007669"/>
    <property type="project" value="UniProtKB-SubCell"/>
</dbReference>
<comment type="subcellular location">
    <subcellularLocation>
        <location evidence="1">Cell membrane</location>
        <topology evidence="1">Multi-pass membrane protein</topology>
    </subcellularLocation>
</comment>
<feature type="transmembrane region" description="Helical" evidence="6">
    <location>
        <begin position="23"/>
        <end position="41"/>
    </location>
</feature>
<feature type="transmembrane region" description="Helical" evidence="6">
    <location>
        <begin position="466"/>
        <end position="486"/>
    </location>
</feature>
<keyword evidence="10" id="KW-1185">Reference proteome</keyword>
<organism evidence="9 10">
    <name type="scientific">Thalassovita mangrovi</name>
    <dbReference type="NCBI Taxonomy" id="2692236"/>
    <lineage>
        <taxon>Bacteria</taxon>
        <taxon>Pseudomonadati</taxon>
        <taxon>Pseudomonadota</taxon>
        <taxon>Alphaproteobacteria</taxon>
        <taxon>Rhodobacterales</taxon>
        <taxon>Roseobacteraceae</taxon>
        <taxon>Thalassovita</taxon>
    </lineage>
</organism>
<dbReference type="InterPro" id="IPR004477">
    <property type="entry name" value="ComEC_N"/>
</dbReference>
<feature type="transmembrane region" description="Helical" evidence="6">
    <location>
        <begin position="498"/>
        <end position="514"/>
    </location>
</feature>
<evidence type="ECO:0000313" key="10">
    <source>
        <dbReference type="Proteomes" id="UP000479043"/>
    </source>
</evidence>
<dbReference type="Pfam" id="PF03772">
    <property type="entry name" value="Competence"/>
    <property type="match status" value="1"/>
</dbReference>
<feature type="domain" description="DUF4131" evidence="8">
    <location>
        <begin position="47"/>
        <end position="202"/>
    </location>
</feature>
<feature type="transmembrane region" description="Helical" evidence="6">
    <location>
        <begin position="441"/>
        <end position="459"/>
    </location>
</feature>
<dbReference type="PANTHER" id="PTHR30619">
    <property type="entry name" value="DNA INTERNALIZATION/COMPETENCE PROTEIN COMEC/REC2"/>
    <property type="match status" value="1"/>
</dbReference>
<dbReference type="PANTHER" id="PTHR30619:SF1">
    <property type="entry name" value="RECOMBINATION PROTEIN 2"/>
    <property type="match status" value="1"/>
</dbReference>
<feature type="transmembrane region" description="Helical" evidence="6">
    <location>
        <begin position="302"/>
        <end position="320"/>
    </location>
</feature>
<dbReference type="InterPro" id="IPR052159">
    <property type="entry name" value="Competence_DNA_uptake"/>
</dbReference>
<evidence type="ECO:0000313" key="9">
    <source>
        <dbReference type="EMBL" id="MYM54043.1"/>
    </source>
</evidence>
<evidence type="ECO:0000259" key="7">
    <source>
        <dbReference type="Pfam" id="PF03772"/>
    </source>
</evidence>
<evidence type="ECO:0000256" key="3">
    <source>
        <dbReference type="ARBA" id="ARBA00022692"/>
    </source>
</evidence>